<feature type="transmembrane region" description="Helical" evidence="7">
    <location>
        <begin position="133"/>
        <end position="152"/>
    </location>
</feature>
<reference evidence="9" key="1">
    <citation type="submission" date="2020-11" db="EMBL/GenBank/DDBJ databases">
        <title>Complete genome sequence of a novel pathogenic Methylobacterium strain isolated from rice in Vietnam.</title>
        <authorList>
            <person name="Lai K."/>
            <person name="Okazaki S."/>
            <person name="Higashi K."/>
            <person name="Mori H."/>
            <person name="Toyoda A."/>
            <person name="Kurokawa K."/>
        </authorList>
    </citation>
    <scope>NUCLEOTIDE SEQUENCE</scope>
    <source>
        <strain evidence="9">VL1</strain>
    </source>
</reference>
<keyword evidence="6 7" id="KW-0472">Membrane</keyword>
<evidence type="ECO:0000256" key="6">
    <source>
        <dbReference type="ARBA" id="ARBA00023136"/>
    </source>
</evidence>
<feature type="transmembrane region" description="Helical" evidence="7">
    <location>
        <begin position="74"/>
        <end position="95"/>
    </location>
</feature>
<dbReference type="PANTHER" id="PTHR30151">
    <property type="entry name" value="ALKANE SULFONATE ABC TRANSPORTER-RELATED, MEMBRANE SUBUNIT"/>
    <property type="match status" value="1"/>
</dbReference>
<keyword evidence="4 7" id="KW-0812">Transmembrane</keyword>
<evidence type="ECO:0000259" key="8">
    <source>
        <dbReference type="PROSITE" id="PS50928"/>
    </source>
</evidence>
<dbReference type="KEGG" id="mind:mvi_23370"/>
<gene>
    <name evidence="9" type="primary">tauC_1</name>
    <name evidence="9" type="ORF">mvi_23370</name>
</gene>
<evidence type="ECO:0000256" key="5">
    <source>
        <dbReference type="ARBA" id="ARBA00022989"/>
    </source>
</evidence>
<dbReference type="CDD" id="cd06261">
    <property type="entry name" value="TM_PBP2"/>
    <property type="match status" value="1"/>
</dbReference>
<dbReference type="GO" id="GO:0055085">
    <property type="term" value="P:transmembrane transport"/>
    <property type="evidence" value="ECO:0007669"/>
    <property type="project" value="InterPro"/>
</dbReference>
<feature type="transmembrane region" description="Helical" evidence="7">
    <location>
        <begin position="193"/>
        <end position="218"/>
    </location>
</feature>
<feature type="domain" description="ABC transmembrane type-1" evidence="8">
    <location>
        <begin position="67"/>
        <end position="247"/>
    </location>
</feature>
<comment type="subcellular location">
    <subcellularLocation>
        <location evidence="1 7">Cell membrane</location>
        <topology evidence="1 7">Multi-pass membrane protein</topology>
    </subcellularLocation>
</comment>
<dbReference type="Proteomes" id="UP000663508">
    <property type="component" value="Chromosome"/>
</dbReference>
<dbReference type="InterPro" id="IPR000515">
    <property type="entry name" value="MetI-like"/>
</dbReference>
<dbReference type="InterPro" id="IPR035906">
    <property type="entry name" value="MetI-like_sf"/>
</dbReference>
<evidence type="ECO:0000256" key="4">
    <source>
        <dbReference type="ARBA" id="ARBA00022692"/>
    </source>
</evidence>
<accession>A0A8H8WT29</accession>
<keyword evidence="2 7" id="KW-0813">Transport</keyword>
<dbReference type="RefSeq" id="WP_207182937.1">
    <property type="nucleotide sequence ID" value="NZ_AP024145.1"/>
</dbReference>
<dbReference type="Gene3D" id="1.10.3720.10">
    <property type="entry name" value="MetI-like"/>
    <property type="match status" value="1"/>
</dbReference>
<evidence type="ECO:0000313" key="9">
    <source>
        <dbReference type="EMBL" id="BCM83876.1"/>
    </source>
</evidence>
<keyword evidence="5 7" id="KW-1133">Transmembrane helix</keyword>
<comment type="similarity">
    <text evidence="7">Belongs to the binding-protein-dependent transport system permease family.</text>
</comment>
<evidence type="ECO:0000256" key="7">
    <source>
        <dbReference type="RuleBase" id="RU363032"/>
    </source>
</evidence>
<dbReference type="EMBL" id="AP024145">
    <property type="protein sequence ID" value="BCM83876.1"/>
    <property type="molecule type" value="Genomic_DNA"/>
</dbReference>
<dbReference type="GO" id="GO:0005886">
    <property type="term" value="C:plasma membrane"/>
    <property type="evidence" value="ECO:0007669"/>
    <property type="project" value="UniProtKB-SubCell"/>
</dbReference>
<organism evidence="9 10">
    <name type="scientific">Methylobacterium indicum</name>
    <dbReference type="NCBI Taxonomy" id="1775910"/>
    <lineage>
        <taxon>Bacteria</taxon>
        <taxon>Pseudomonadati</taxon>
        <taxon>Pseudomonadota</taxon>
        <taxon>Alphaproteobacteria</taxon>
        <taxon>Hyphomicrobiales</taxon>
        <taxon>Methylobacteriaceae</taxon>
        <taxon>Methylobacterium</taxon>
    </lineage>
</organism>
<dbReference type="Pfam" id="PF00528">
    <property type="entry name" value="BPD_transp_1"/>
    <property type="match status" value="1"/>
</dbReference>
<name>A0A8H8WT29_9HYPH</name>
<evidence type="ECO:0000313" key="10">
    <source>
        <dbReference type="Proteomes" id="UP000663508"/>
    </source>
</evidence>
<feature type="transmembrane region" description="Helical" evidence="7">
    <location>
        <begin position="230"/>
        <end position="250"/>
    </location>
</feature>
<protein>
    <submittedName>
        <fullName evidence="9">Taurine ABC transporter permease</fullName>
    </submittedName>
</protein>
<dbReference type="AlphaFoldDB" id="A0A8H8WT29"/>
<dbReference type="PROSITE" id="PS50928">
    <property type="entry name" value="ABC_TM1"/>
    <property type="match status" value="1"/>
</dbReference>
<feature type="transmembrane region" description="Helical" evidence="7">
    <location>
        <begin position="107"/>
        <end position="127"/>
    </location>
</feature>
<dbReference type="SUPFAM" id="SSF161098">
    <property type="entry name" value="MetI-like"/>
    <property type="match status" value="1"/>
</dbReference>
<proteinExistence type="inferred from homology"/>
<evidence type="ECO:0000256" key="1">
    <source>
        <dbReference type="ARBA" id="ARBA00004651"/>
    </source>
</evidence>
<evidence type="ECO:0000256" key="3">
    <source>
        <dbReference type="ARBA" id="ARBA00022475"/>
    </source>
</evidence>
<dbReference type="PANTHER" id="PTHR30151:SF0">
    <property type="entry name" value="ABC TRANSPORTER PERMEASE PROTEIN MJ0413-RELATED"/>
    <property type="match status" value="1"/>
</dbReference>
<keyword evidence="3" id="KW-1003">Cell membrane</keyword>
<evidence type="ECO:0000256" key="2">
    <source>
        <dbReference type="ARBA" id="ARBA00022448"/>
    </source>
</evidence>
<sequence length="261" mass="28213">MTRTMTRTMTRERAIALTRIGCIAGFVLLLEAACRLHLIDPLTLIPPSEMIATLGTMLASGEIAGDIARTFSTVATALVLSVAIGFCLGIAIHALPRLRRGLDPLLASYYSIPTFVFYPLFVAIFGLNSAPLIVLGMAFGVPAMILSTLNGLDRVPRVLVRAAKAHRLGRLSTLVHVVMPSALPYLLTGVKLALAYAFIGIIAGEFILADAGLGHAIAYAYDGFENRTMYALMLFVLVVVTGLNMTLHAWEGRVMRRRVRS</sequence>